<dbReference type="EMBL" id="SNRY01004230">
    <property type="protein sequence ID" value="KAA6318320.1"/>
    <property type="molecule type" value="Genomic_DNA"/>
</dbReference>
<evidence type="ECO:0000313" key="2">
    <source>
        <dbReference type="EMBL" id="KAA6318320.1"/>
    </source>
</evidence>
<sequence>MFNTERFNTLPFFTPSIKGKDDKIELTDGEDDEQDNRVYTD</sequence>
<gene>
    <name evidence="2" type="ORF">EZS27_031657</name>
</gene>
<reference evidence="2" key="1">
    <citation type="submission" date="2019-03" db="EMBL/GenBank/DDBJ databases">
        <title>Single cell metagenomics reveals metabolic interactions within the superorganism composed of flagellate Streblomastix strix and complex community of Bacteroidetes bacteria on its surface.</title>
        <authorList>
            <person name="Treitli S.C."/>
            <person name="Kolisko M."/>
            <person name="Husnik F."/>
            <person name="Keeling P."/>
            <person name="Hampl V."/>
        </authorList>
    </citation>
    <scope>NUCLEOTIDE SEQUENCE</scope>
    <source>
        <strain evidence="2">STM</strain>
    </source>
</reference>
<evidence type="ECO:0000256" key="1">
    <source>
        <dbReference type="SAM" id="MobiDB-lite"/>
    </source>
</evidence>
<organism evidence="2">
    <name type="scientific">termite gut metagenome</name>
    <dbReference type="NCBI Taxonomy" id="433724"/>
    <lineage>
        <taxon>unclassified sequences</taxon>
        <taxon>metagenomes</taxon>
        <taxon>organismal metagenomes</taxon>
    </lineage>
</organism>
<accession>A0A5J4QBB9</accession>
<name>A0A5J4QBB9_9ZZZZ</name>
<protein>
    <submittedName>
        <fullName evidence="2">Uncharacterized protein</fullName>
    </submittedName>
</protein>
<comment type="caution">
    <text evidence="2">The sequence shown here is derived from an EMBL/GenBank/DDBJ whole genome shotgun (WGS) entry which is preliminary data.</text>
</comment>
<proteinExistence type="predicted"/>
<feature type="region of interest" description="Disordered" evidence="1">
    <location>
        <begin position="19"/>
        <end position="41"/>
    </location>
</feature>
<dbReference type="AlphaFoldDB" id="A0A5J4QBB9"/>